<dbReference type="GO" id="GO:0008395">
    <property type="term" value="F:steroid hydroxylase activity"/>
    <property type="evidence" value="ECO:0007669"/>
    <property type="project" value="TreeGrafter"/>
</dbReference>
<dbReference type="InterPro" id="IPR017972">
    <property type="entry name" value="Cyt_P450_CS"/>
</dbReference>
<evidence type="ECO:0000256" key="7">
    <source>
        <dbReference type="ARBA" id="ARBA00043906"/>
    </source>
</evidence>
<comment type="similarity">
    <text evidence="1 8">Belongs to the cytochrome P450 family.</text>
</comment>
<dbReference type="InterPro" id="IPR002397">
    <property type="entry name" value="Cyt_P450_B"/>
</dbReference>
<dbReference type="PRINTS" id="PR00359">
    <property type="entry name" value="BP450"/>
</dbReference>
<evidence type="ECO:0000256" key="2">
    <source>
        <dbReference type="ARBA" id="ARBA00022617"/>
    </source>
</evidence>
<dbReference type="HOGENOM" id="CLU_033716_0_2_5"/>
<dbReference type="STRING" id="1208324.P73_0333"/>
<comment type="function">
    <text evidence="7">Cytochromes P450 are a group of heme-thiolate monooxygenases. They oxidize a variety of structurally unrelated compounds, including steroids, fatty acids, and xenobiotics.</text>
</comment>
<keyword evidence="4 8" id="KW-0560">Oxidoreductase</keyword>
<dbReference type="EMBL" id="CP004393">
    <property type="protein sequence ID" value="AJE45048.1"/>
    <property type="molecule type" value="Genomic_DNA"/>
</dbReference>
<evidence type="ECO:0000256" key="8">
    <source>
        <dbReference type="RuleBase" id="RU000461"/>
    </source>
</evidence>
<evidence type="ECO:0000256" key="6">
    <source>
        <dbReference type="ARBA" id="ARBA00023033"/>
    </source>
</evidence>
<accession>A0A0B5DN59</accession>
<evidence type="ECO:0000256" key="4">
    <source>
        <dbReference type="ARBA" id="ARBA00023002"/>
    </source>
</evidence>
<evidence type="ECO:0000256" key="5">
    <source>
        <dbReference type="ARBA" id="ARBA00023004"/>
    </source>
</evidence>
<protein>
    <submittedName>
        <fullName evidence="9">Cytochrome P450</fullName>
    </submittedName>
</protein>
<dbReference type="GO" id="GO:0006707">
    <property type="term" value="P:cholesterol catabolic process"/>
    <property type="evidence" value="ECO:0007669"/>
    <property type="project" value="TreeGrafter"/>
</dbReference>
<dbReference type="PANTHER" id="PTHR46696">
    <property type="entry name" value="P450, PUTATIVE (EUROFUNG)-RELATED"/>
    <property type="match status" value="1"/>
</dbReference>
<evidence type="ECO:0000256" key="1">
    <source>
        <dbReference type="ARBA" id="ARBA00010617"/>
    </source>
</evidence>
<dbReference type="GO" id="GO:0005506">
    <property type="term" value="F:iron ion binding"/>
    <property type="evidence" value="ECO:0007669"/>
    <property type="project" value="InterPro"/>
</dbReference>
<dbReference type="GO" id="GO:0036199">
    <property type="term" value="F:cholest-4-en-3-one 26-monooxygenase activity"/>
    <property type="evidence" value="ECO:0007669"/>
    <property type="project" value="TreeGrafter"/>
</dbReference>
<dbReference type="InterPro" id="IPR001128">
    <property type="entry name" value="Cyt_P450"/>
</dbReference>
<keyword evidence="5 8" id="KW-0408">Iron</keyword>
<keyword evidence="2 8" id="KW-0349">Heme</keyword>
<keyword evidence="6 8" id="KW-0503">Monooxygenase</keyword>
<dbReference type="Proteomes" id="UP000031521">
    <property type="component" value="Chromosome"/>
</dbReference>
<name>A0A0B5DN59_9RHOB</name>
<dbReference type="CDD" id="cd11033">
    <property type="entry name" value="CYP142-like"/>
    <property type="match status" value="1"/>
</dbReference>
<dbReference type="PRINTS" id="PR00385">
    <property type="entry name" value="P450"/>
</dbReference>
<keyword evidence="3 8" id="KW-0479">Metal-binding</keyword>
<sequence length="419" mass="48180">MDQQTTSNAIADPKTYGDPSKMYALFERLRREEPVRWCEPEGYRPFWAIARHAEIMEIERQPDLFISAPRTALRTFAQEENIRKMTGSYQMVRTLLQMDPPDHRKYRALSQAWFMPGKLRSLEPAMKRLAGEFIDRMESLDGNCDFAKDIASLYPLRAILQILGVPPEDEPMVLKLTQQFFAGTDPSTFDEDNEETDITSAAAQLFPYFNEKVAERRKEPKNDLFTLLADAEVDGQPISDFERNSYFFIVAVAGHDTTSLTMASFMHALVEHPDQLRRLQENPALLEDAINEAVRWASPVFHFMRTATADYEIGGKTIRKDDSIMLLYPSANRDESVFEAPEEFRIDRQPNRHVGFGYGPHLCLGQHFAKLELRMFFGQLLPRLREVSLDGEPQWLETNFVGGLKTLPISYRLNTPELV</sequence>
<dbReference type="Gene3D" id="1.10.630.10">
    <property type="entry name" value="Cytochrome P450"/>
    <property type="match status" value="1"/>
</dbReference>
<evidence type="ECO:0000313" key="9">
    <source>
        <dbReference type="EMBL" id="AJE45048.1"/>
    </source>
</evidence>
<gene>
    <name evidence="9" type="ORF">P73_0333</name>
</gene>
<dbReference type="Pfam" id="PF00067">
    <property type="entry name" value="p450"/>
    <property type="match status" value="1"/>
</dbReference>
<dbReference type="InterPro" id="IPR036396">
    <property type="entry name" value="Cyt_P450_sf"/>
</dbReference>
<dbReference type="PROSITE" id="PS00086">
    <property type="entry name" value="CYTOCHROME_P450"/>
    <property type="match status" value="1"/>
</dbReference>
<proteinExistence type="inferred from homology"/>
<dbReference type="AlphaFoldDB" id="A0A0B5DN59"/>
<reference evidence="9 10" key="1">
    <citation type="journal article" date="2014" name="Int. J. Syst. Evol. Microbiol.">
        <title>Celeribacter indicus sp. nov., a polycyclic aromatic hydrocarbon-degrading bacterium from deep-sea sediment and reclassification of Huaishuia halophila as Celeribacter halophilus comb. nov.</title>
        <authorList>
            <person name="Lai Q."/>
            <person name="Cao J."/>
            <person name="Yuan J."/>
            <person name="Li F."/>
            <person name="Shao Z."/>
        </authorList>
    </citation>
    <scope>NUCLEOTIDE SEQUENCE [LARGE SCALE GENOMIC DNA]</scope>
    <source>
        <strain evidence="9">P73</strain>
    </source>
</reference>
<dbReference type="PANTHER" id="PTHR46696:SF4">
    <property type="entry name" value="BIOTIN BIOSYNTHESIS CYTOCHROME P450"/>
    <property type="match status" value="1"/>
</dbReference>
<dbReference type="FunFam" id="1.10.630.10:FF:000018">
    <property type="entry name" value="Cytochrome P450 monooxygenase"/>
    <property type="match status" value="1"/>
</dbReference>
<keyword evidence="10" id="KW-1185">Reference proteome</keyword>
<dbReference type="KEGG" id="cid:P73_0333"/>
<dbReference type="OrthoDB" id="9801155at2"/>
<evidence type="ECO:0000313" key="10">
    <source>
        <dbReference type="Proteomes" id="UP000031521"/>
    </source>
</evidence>
<evidence type="ECO:0000256" key="3">
    <source>
        <dbReference type="ARBA" id="ARBA00022723"/>
    </source>
</evidence>
<dbReference type="SUPFAM" id="SSF48264">
    <property type="entry name" value="Cytochrome P450"/>
    <property type="match status" value="1"/>
</dbReference>
<dbReference type="GO" id="GO:0020037">
    <property type="term" value="F:heme binding"/>
    <property type="evidence" value="ECO:0007669"/>
    <property type="project" value="InterPro"/>
</dbReference>
<organism evidence="9 10">
    <name type="scientific">Celeribacter indicus</name>
    <dbReference type="NCBI Taxonomy" id="1208324"/>
    <lineage>
        <taxon>Bacteria</taxon>
        <taxon>Pseudomonadati</taxon>
        <taxon>Pseudomonadota</taxon>
        <taxon>Alphaproteobacteria</taxon>
        <taxon>Rhodobacterales</taxon>
        <taxon>Roseobacteraceae</taxon>
        <taxon>Celeribacter</taxon>
    </lineage>
</organism>